<keyword evidence="3" id="KW-1185">Reference proteome</keyword>
<dbReference type="GeneID" id="7199238"/>
<dbReference type="RefSeq" id="XP_002185407.1">
    <property type="nucleotide sequence ID" value="XM_002185371.1"/>
</dbReference>
<dbReference type="HOGENOM" id="CLU_684426_0_0_1"/>
<evidence type="ECO:0000313" key="3">
    <source>
        <dbReference type="Proteomes" id="UP000000759"/>
    </source>
</evidence>
<dbReference type="KEGG" id="pti:PHATRDRAFT_50512"/>
<dbReference type="InterPro" id="IPR035441">
    <property type="entry name" value="TFIIS/LEDGF_dom_sf"/>
</dbReference>
<protein>
    <submittedName>
        <fullName evidence="2">Uncharacterized protein</fullName>
    </submittedName>
</protein>
<dbReference type="eggNOG" id="ENOG502RZV2">
    <property type="taxonomic scope" value="Eukaryota"/>
</dbReference>
<dbReference type="OrthoDB" id="4850at2759"/>
<accession>B7GEC0</accession>
<proteinExistence type="predicted"/>
<dbReference type="Proteomes" id="UP000000759">
    <property type="component" value="Chromosome 30"/>
</dbReference>
<reference evidence="2 3" key="1">
    <citation type="journal article" date="2008" name="Nature">
        <title>The Phaeodactylum genome reveals the evolutionary history of diatom genomes.</title>
        <authorList>
            <person name="Bowler C."/>
            <person name="Allen A.E."/>
            <person name="Badger J.H."/>
            <person name="Grimwood J."/>
            <person name="Jabbari K."/>
            <person name="Kuo A."/>
            <person name="Maheswari U."/>
            <person name="Martens C."/>
            <person name="Maumus F."/>
            <person name="Otillar R.P."/>
            <person name="Rayko E."/>
            <person name="Salamov A."/>
            <person name="Vandepoele K."/>
            <person name="Beszteri B."/>
            <person name="Gruber A."/>
            <person name="Heijde M."/>
            <person name="Katinka M."/>
            <person name="Mock T."/>
            <person name="Valentin K."/>
            <person name="Verret F."/>
            <person name="Berges J.A."/>
            <person name="Brownlee C."/>
            <person name="Cadoret J.P."/>
            <person name="Chiovitti A."/>
            <person name="Choi C.J."/>
            <person name="Coesel S."/>
            <person name="De Martino A."/>
            <person name="Detter J.C."/>
            <person name="Durkin C."/>
            <person name="Falciatore A."/>
            <person name="Fournet J."/>
            <person name="Haruta M."/>
            <person name="Huysman M.J."/>
            <person name="Jenkins B.D."/>
            <person name="Jiroutova K."/>
            <person name="Jorgensen R.E."/>
            <person name="Joubert Y."/>
            <person name="Kaplan A."/>
            <person name="Kroger N."/>
            <person name="Kroth P.G."/>
            <person name="La Roche J."/>
            <person name="Lindquist E."/>
            <person name="Lommer M."/>
            <person name="Martin-Jezequel V."/>
            <person name="Lopez P.J."/>
            <person name="Lucas S."/>
            <person name="Mangogna M."/>
            <person name="McGinnis K."/>
            <person name="Medlin L.K."/>
            <person name="Montsant A."/>
            <person name="Oudot-Le Secq M.P."/>
            <person name="Napoli C."/>
            <person name="Obornik M."/>
            <person name="Parker M.S."/>
            <person name="Petit J.L."/>
            <person name="Porcel B.M."/>
            <person name="Poulsen N."/>
            <person name="Robison M."/>
            <person name="Rychlewski L."/>
            <person name="Rynearson T.A."/>
            <person name="Schmutz J."/>
            <person name="Shapiro H."/>
            <person name="Siaut M."/>
            <person name="Stanley M."/>
            <person name="Sussman M.R."/>
            <person name="Taylor A.R."/>
            <person name="Vardi A."/>
            <person name="von Dassow P."/>
            <person name="Vyverman W."/>
            <person name="Willis A."/>
            <person name="Wyrwicz L.S."/>
            <person name="Rokhsar D.S."/>
            <person name="Weissenbach J."/>
            <person name="Armbrust E.V."/>
            <person name="Green B.R."/>
            <person name="Van de Peer Y."/>
            <person name="Grigoriev I.V."/>
        </authorList>
    </citation>
    <scope>NUCLEOTIDE SEQUENCE [LARGE SCALE GENOMIC DNA]</scope>
    <source>
        <strain evidence="2 3">CCAP 1055/1</strain>
    </source>
</reference>
<dbReference type="AlphaFoldDB" id="B7GEC0"/>
<dbReference type="SUPFAM" id="SSF47676">
    <property type="entry name" value="Conserved domain common to transcription factors TFIIS, elongin A, CRSP70"/>
    <property type="match status" value="1"/>
</dbReference>
<dbReference type="STRING" id="556484.B7GEC0"/>
<dbReference type="EMBL" id="CM000632">
    <property type="protein sequence ID" value="EEC43076.1"/>
    <property type="molecule type" value="Genomic_DNA"/>
</dbReference>
<dbReference type="PaxDb" id="2850-Phatr50512"/>
<name>B7GEC0_PHATC</name>
<dbReference type="PANTHER" id="PTHR37948">
    <property type="entry name" value="ZGC:113208"/>
    <property type="match status" value="1"/>
</dbReference>
<reference evidence="3" key="2">
    <citation type="submission" date="2008-08" db="EMBL/GenBank/DDBJ databases">
        <authorList>
            <consortium name="Diatom Consortium"/>
            <person name="Grigoriev I."/>
            <person name="Grimwood J."/>
            <person name="Kuo A."/>
            <person name="Otillar R.P."/>
            <person name="Salamov A."/>
            <person name="Detter J.C."/>
            <person name="Lindquist E."/>
            <person name="Shapiro H."/>
            <person name="Lucas S."/>
            <person name="Glavina del Rio T."/>
            <person name="Pitluck S."/>
            <person name="Rokhsar D."/>
            <person name="Bowler C."/>
        </authorList>
    </citation>
    <scope>GENOME REANNOTATION</scope>
    <source>
        <strain evidence="3">CCAP 1055/1</strain>
    </source>
</reference>
<gene>
    <name evidence="2" type="ORF">PHATRDRAFT_50512</name>
</gene>
<evidence type="ECO:0000313" key="2">
    <source>
        <dbReference type="EMBL" id="EEC43076.1"/>
    </source>
</evidence>
<dbReference type="InParanoid" id="B7GEC0"/>
<organism evidence="2 3">
    <name type="scientific">Phaeodactylum tricornutum (strain CCAP 1055/1)</name>
    <dbReference type="NCBI Taxonomy" id="556484"/>
    <lineage>
        <taxon>Eukaryota</taxon>
        <taxon>Sar</taxon>
        <taxon>Stramenopiles</taxon>
        <taxon>Ochrophyta</taxon>
        <taxon>Bacillariophyta</taxon>
        <taxon>Bacillariophyceae</taxon>
        <taxon>Bacillariophycidae</taxon>
        <taxon>Naviculales</taxon>
        <taxon>Phaeodactylaceae</taxon>
        <taxon>Phaeodactylum</taxon>
    </lineage>
</organism>
<dbReference type="PANTHER" id="PTHR37948:SF1">
    <property type="entry name" value="BLL5189 PROTEIN"/>
    <property type="match status" value="1"/>
</dbReference>
<feature type="compositionally biased region" description="Basic and acidic residues" evidence="1">
    <location>
        <begin position="102"/>
        <end position="113"/>
    </location>
</feature>
<sequence length="372" mass="41863">MSPANEKKVSMDALAKLAQSLQKEIADAEPSLERCQDLISATEKEGSAEIITIEALDRTKLGKIVTKAVKHFRRVKRHGKQADWQSLQSRGETLLEQWKQAVAKEESQGEETPKATGEADDVALDGSTGLPTSQSAYRARLTKQKKELYKDPPELPPPPVKIESEYCGLPKRDSKTASLTFECGKTSKHLGSWLQDFHPNRTPEEILRAGAFGGTYFRSIASAVTNQTYSSNQVLKDTVPDEWIAGLDRKSMLTSATYRQNVNKYGSKCGGSLGMWESSGWITDVDPYGWFQWYCRFYQGRRSSDDQRQISRWLKNTGPKGRFRSQLCNKILAANTRHDDTSISPVIRQNLLHWGLEITPEILEAHRKRTGK</sequence>
<feature type="region of interest" description="Disordered" evidence="1">
    <location>
        <begin position="101"/>
        <end position="137"/>
    </location>
</feature>
<evidence type="ECO:0000256" key="1">
    <source>
        <dbReference type="SAM" id="MobiDB-lite"/>
    </source>
</evidence>
<dbReference type="Gene3D" id="1.20.930.10">
    <property type="entry name" value="Conserved domain common to transcription factors TFIIS, elongin A, CRSP70"/>
    <property type="match status" value="1"/>
</dbReference>